<evidence type="ECO:0000313" key="2">
    <source>
        <dbReference type="Proteomes" id="UP001233535"/>
    </source>
</evidence>
<keyword evidence="1" id="KW-0378">Hydrolase</keyword>
<reference evidence="1 2" key="1">
    <citation type="submission" date="2023-04" db="EMBL/GenBank/DDBJ databases">
        <title>Lysobacter sp. strain UC isolated from soil sample.</title>
        <authorList>
            <person name="Choksket S."/>
            <person name="Harshvardhan F."/>
            <person name="Rana R."/>
            <person name="Patil P.B."/>
            <person name="Korpole S."/>
        </authorList>
    </citation>
    <scope>NUCLEOTIDE SEQUENCE [LARGE SCALE GENOMIC DNA]</scope>
    <source>
        <strain evidence="1 2">UC</strain>
    </source>
</reference>
<dbReference type="Pfam" id="PF00756">
    <property type="entry name" value="Esterase"/>
    <property type="match status" value="2"/>
</dbReference>
<dbReference type="EMBL" id="JARUHG010000004">
    <property type="protein sequence ID" value="MDR0184007.1"/>
    <property type="molecule type" value="Genomic_DNA"/>
</dbReference>
<sequence length="575" mass="63394">MFAANVAFAIEPLTPVPVHGDVVVESFALDATSFAPNGMKTTVYLPPDYADGSRRYPVLYLNDGQDREAVRLRQTLQELIVSGGIRAPIVVAIDMPPDRMGAYGLSNRKAGTNLVARTGAGGIGTNAHAYSEWLVHTLVPAIDARYRTRTTPDARAILGWSLGGLNAFNLGWQYPEVFGRVGAFSPSFWPASDTTDDASMQRTRMAQRIVDASEPRNGARWFFAVGTAEEAADRDGDGIDDAVDDTRDMLEGWNPDTGGMKGLKQLGYSVNADHAARPTRADASLYLLPGGKHEQAAWARMLPVFLRWAYAVNAPALQATGRVDSYQDVPSSHVAARNVDVWLPPSYATHPKRRYPVLYMHDGQNLFDPSMSFTGIDWDVDGTMTRLVDARRVREAIVVAISNTPLRGNEYMPAGAASAEQRRYVRSDDYLRFIVDELKPAIDATYRTKPSREDTLVMGASMGGLISAYAMSEYPDVFGAAAGLSTHWPANDGAVVDYLATHLPPRRTHRFYFDHGTATLDASYAPYQQRMDAVLRAAGWREGRDFISRAFPGAEHNERAWRDRLEVPLQFLLGR</sequence>
<accession>A0ABU1CGF5</accession>
<evidence type="ECO:0000313" key="1">
    <source>
        <dbReference type="EMBL" id="MDR0184007.1"/>
    </source>
</evidence>
<dbReference type="InterPro" id="IPR050583">
    <property type="entry name" value="Mycobacterial_A85_antigen"/>
</dbReference>
<dbReference type="Gene3D" id="3.40.50.1820">
    <property type="entry name" value="alpha/beta hydrolase"/>
    <property type="match status" value="2"/>
</dbReference>
<comment type="caution">
    <text evidence="1">The sequence shown here is derived from an EMBL/GenBank/DDBJ whole genome shotgun (WGS) entry which is preliminary data.</text>
</comment>
<dbReference type="PANTHER" id="PTHR48098:SF6">
    <property type="entry name" value="FERRI-BACILLIBACTIN ESTERASE BESA"/>
    <property type="match status" value="1"/>
</dbReference>
<dbReference type="Proteomes" id="UP001233535">
    <property type="component" value="Unassembled WGS sequence"/>
</dbReference>
<dbReference type="PANTHER" id="PTHR48098">
    <property type="entry name" value="ENTEROCHELIN ESTERASE-RELATED"/>
    <property type="match status" value="1"/>
</dbReference>
<organism evidence="1 2">
    <name type="scientific">Lysobacter arvi</name>
    <dbReference type="NCBI Taxonomy" id="3038776"/>
    <lineage>
        <taxon>Bacteria</taxon>
        <taxon>Pseudomonadati</taxon>
        <taxon>Pseudomonadota</taxon>
        <taxon>Gammaproteobacteria</taxon>
        <taxon>Lysobacterales</taxon>
        <taxon>Lysobacteraceae</taxon>
        <taxon>Lysobacter</taxon>
    </lineage>
</organism>
<dbReference type="InterPro" id="IPR000801">
    <property type="entry name" value="Esterase-like"/>
</dbReference>
<gene>
    <name evidence="1" type="ORF">P8609_13670</name>
</gene>
<dbReference type="GO" id="GO:0016787">
    <property type="term" value="F:hydrolase activity"/>
    <property type="evidence" value="ECO:0007669"/>
    <property type="project" value="UniProtKB-KW"/>
</dbReference>
<proteinExistence type="predicted"/>
<keyword evidence="2" id="KW-1185">Reference proteome</keyword>
<dbReference type="RefSeq" id="WP_309263137.1">
    <property type="nucleotide sequence ID" value="NZ_JARUHG010000004.1"/>
</dbReference>
<name>A0ABU1CGF5_9GAMM</name>
<protein>
    <submittedName>
        <fullName evidence="1">Alpha/beta hydrolase-fold protein</fullName>
    </submittedName>
</protein>
<dbReference type="InterPro" id="IPR029058">
    <property type="entry name" value="AB_hydrolase_fold"/>
</dbReference>
<dbReference type="SUPFAM" id="SSF53474">
    <property type="entry name" value="alpha/beta-Hydrolases"/>
    <property type="match status" value="2"/>
</dbReference>